<feature type="domain" description="DUF6594" evidence="3">
    <location>
        <begin position="170"/>
        <end position="340"/>
    </location>
</feature>
<dbReference type="InterPro" id="IPR046529">
    <property type="entry name" value="DUF6594"/>
</dbReference>
<reference evidence="4" key="1">
    <citation type="journal article" date="2020" name="Stud. Mycol.">
        <title>101 Dothideomycetes genomes: a test case for predicting lifestyles and emergence of pathogens.</title>
        <authorList>
            <person name="Haridas S."/>
            <person name="Albert R."/>
            <person name="Binder M."/>
            <person name="Bloem J."/>
            <person name="Labutti K."/>
            <person name="Salamov A."/>
            <person name="Andreopoulos B."/>
            <person name="Baker S."/>
            <person name="Barry K."/>
            <person name="Bills G."/>
            <person name="Bluhm B."/>
            <person name="Cannon C."/>
            <person name="Castanera R."/>
            <person name="Culley D."/>
            <person name="Daum C."/>
            <person name="Ezra D."/>
            <person name="Gonzalez J."/>
            <person name="Henrissat B."/>
            <person name="Kuo A."/>
            <person name="Liang C."/>
            <person name="Lipzen A."/>
            <person name="Lutzoni F."/>
            <person name="Magnuson J."/>
            <person name="Mondo S."/>
            <person name="Nolan M."/>
            <person name="Ohm R."/>
            <person name="Pangilinan J."/>
            <person name="Park H.-J."/>
            <person name="Ramirez L."/>
            <person name="Alfaro M."/>
            <person name="Sun H."/>
            <person name="Tritt A."/>
            <person name="Yoshinaga Y."/>
            <person name="Zwiers L.-H."/>
            <person name="Turgeon B."/>
            <person name="Goodwin S."/>
            <person name="Spatafora J."/>
            <person name="Crous P."/>
            <person name="Grigoriev I."/>
        </authorList>
    </citation>
    <scope>NUCLEOTIDE SEQUENCE</scope>
    <source>
        <strain evidence="4">CBS 107.79</strain>
    </source>
</reference>
<feature type="compositionally biased region" description="Polar residues" evidence="1">
    <location>
        <begin position="51"/>
        <end position="67"/>
    </location>
</feature>
<feature type="transmembrane region" description="Helical" evidence="2">
    <location>
        <begin position="328"/>
        <end position="347"/>
    </location>
</feature>
<evidence type="ECO:0000313" key="4">
    <source>
        <dbReference type="EMBL" id="KAF1968628.1"/>
    </source>
</evidence>
<keyword evidence="2" id="KW-1133">Transmembrane helix</keyword>
<dbReference type="Proteomes" id="UP000800036">
    <property type="component" value="Unassembled WGS sequence"/>
</dbReference>
<dbReference type="Pfam" id="PF20237">
    <property type="entry name" value="DUF6594"/>
    <property type="match status" value="1"/>
</dbReference>
<evidence type="ECO:0000259" key="3">
    <source>
        <dbReference type="Pfam" id="PF20237"/>
    </source>
</evidence>
<feature type="region of interest" description="Disordered" evidence="1">
    <location>
        <begin position="32"/>
        <end position="67"/>
    </location>
</feature>
<keyword evidence="5" id="KW-1185">Reference proteome</keyword>
<protein>
    <recommendedName>
        <fullName evidence="3">DUF6594 domain-containing protein</fullName>
    </recommendedName>
</protein>
<dbReference type="AlphaFoldDB" id="A0A6A5UV65"/>
<sequence length="348" mass="39108">MSQDADLEQQQPPINYVPIMRLNAAEERALHHATQQNAFDHPEKAPEQLDKSNVPSSSTRSPLSTVPATRAQLDVDILERIRAAYAEDLVYRTETTGKLSNKRPLPMVLPLSALRQSAYHSRRFNFTKDAETVNLATLQRINLEMLRHRLLDRALRVYYCPPSDGSMGDDMSREVHEYVDALRNWDYTNECAKLGSGADPFLVTTKSRLSRDAIKSQMGRLHDEAVRKNLDHMLLAQHIDELWRLPPVERDGVVDIFSTSRNAKNRKDAVLSYLQRTLMAVLGGLFLIVPMLIMVLHNSKVTSLVTTSVFVFVFGLVVSFFLEKPMDVLSVTAAYAAVLVVFVGTSGA</sequence>
<evidence type="ECO:0000313" key="5">
    <source>
        <dbReference type="Proteomes" id="UP000800036"/>
    </source>
</evidence>
<keyword evidence="2" id="KW-0812">Transmembrane</keyword>
<keyword evidence="2" id="KW-0472">Membrane</keyword>
<feature type="transmembrane region" description="Helical" evidence="2">
    <location>
        <begin position="303"/>
        <end position="322"/>
    </location>
</feature>
<organism evidence="4 5">
    <name type="scientific">Bimuria novae-zelandiae CBS 107.79</name>
    <dbReference type="NCBI Taxonomy" id="1447943"/>
    <lineage>
        <taxon>Eukaryota</taxon>
        <taxon>Fungi</taxon>
        <taxon>Dikarya</taxon>
        <taxon>Ascomycota</taxon>
        <taxon>Pezizomycotina</taxon>
        <taxon>Dothideomycetes</taxon>
        <taxon>Pleosporomycetidae</taxon>
        <taxon>Pleosporales</taxon>
        <taxon>Massarineae</taxon>
        <taxon>Didymosphaeriaceae</taxon>
        <taxon>Bimuria</taxon>
    </lineage>
</organism>
<feature type="compositionally biased region" description="Basic and acidic residues" evidence="1">
    <location>
        <begin position="40"/>
        <end position="50"/>
    </location>
</feature>
<gene>
    <name evidence="4" type="ORF">BU23DRAFT_259844</name>
</gene>
<name>A0A6A5UV65_9PLEO</name>
<dbReference type="EMBL" id="ML976718">
    <property type="protein sequence ID" value="KAF1968628.1"/>
    <property type="molecule type" value="Genomic_DNA"/>
</dbReference>
<feature type="transmembrane region" description="Helical" evidence="2">
    <location>
        <begin position="273"/>
        <end position="296"/>
    </location>
</feature>
<dbReference type="OrthoDB" id="3546297at2759"/>
<evidence type="ECO:0000256" key="2">
    <source>
        <dbReference type="SAM" id="Phobius"/>
    </source>
</evidence>
<evidence type="ECO:0000256" key="1">
    <source>
        <dbReference type="SAM" id="MobiDB-lite"/>
    </source>
</evidence>
<accession>A0A6A5UV65</accession>
<proteinExistence type="predicted"/>